<organism evidence="2 3">
    <name type="scientific">Cylindrotheca closterium</name>
    <dbReference type="NCBI Taxonomy" id="2856"/>
    <lineage>
        <taxon>Eukaryota</taxon>
        <taxon>Sar</taxon>
        <taxon>Stramenopiles</taxon>
        <taxon>Ochrophyta</taxon>
        <taxon>Bacillariophyta</taxon>
        <taxon>Bacillariophyceae</taxon>
        <taxon>Bacillariophycidae</taxon>
        <taxon>Bacillariales</taxon>
        <taxon>Bacillariaceae</taxon>
        <taxon>Cylindrotheca</taxon>
    </lineage>
</organism>
<protein>
    <submittedName>
        <fullName evidence="2">Uncharacterized protein</fullName>
    </submittedName>
</protein>
<sequence>MIINTQPKINGYNALSHQTSSEKAFPFEMKVDTPRLDEGESDSLCKFNVLPKRKLCIRLQSTKPLGGKLHVSFEKILTHASDASEPAPKRRRFQRRNSKTANMLSMSMLPVLALDLEDKAKTTSSCPEYDDDINIAEDLVRHFQANRKRAQQLEFSLAKS</sequence>
<comment type="caution">
    <text evidence="2">The sequence shown here is derived from an EMBL/GenBank/DDBJ whole genome shotgun (WGS) entry which is preliminary data.</text>
</comment>
<gene>
    <name evidence="2" type="ORF">CYCCA115_LOCUS5553</name>
</gene>
<evidence type="ECO:0000313" key="2">
    <source>
        <dbReference type="EMBL" id="CAJ1937193.1"/>
    </source>
</evidence>
<name>A0AAD2CQM6_9STRA</name>
<evidence type="ECO:0000256" key="1">
    <source>
        <dbReference type="SAM" id="MobiDB-lite"/>
    </source>
</evidence>
<dbReference type="EMBL" id="CAKOGP040000613">
    <property type="protein sequence ID" value="CAJ1937193.1"/>
    <property type="molecule type" value="Genomic_DNA"/>
</dbReference>
<dbReference type="AlphaFoldDB" id="A0AAD2CQM6"/>
<feature type="region of interest" description="Disordered" evidence="1">
    <location>
        <begin position="81"/>
        <end position="100"/>
    </location>
</feature>
<reference evidence="2" key="1">
    <citation type="submission" date="2023-08" db="EMBL/GenBank/DDBJ databases">
        <authorList>
            <person name="Audoor S."/>
            <person name="Bilcke G."/>
        </authorList>
    </citation>
    <scope>NUCLEOTIDE SEQUENCE</scope>
</reference>
<keyword evidence="3" id="KW-1185">Reference proteome</keyword>
<dbReference type="Proteomes" id="UP001295423">
    <property type="component" value="Unassembled WGS sequence"/>
</dbReference>
<proteinExistence type="predicted"/>
<feature type="compositionally biased region" description="Basic residues" evidence="1">
    <location>
        <begin position="89"/>
        <end position="98"/>
    </location>
</feature>
<accession>A0AAD2CQM6</accession>
<evidence type="ECO:0000313" key="3">
    <source>
        <dbReference type="Proteomes" id="UP001295423"/>
    </source>
</evidence>